<dbReference type="EMBL" id="ML992503">
    <property type="protein sequence ID" value="KAF2225502.1"/>
    <property type="molecule type" value="Genomic_DNA"/>
</dbReference>
<dbReference type="Proteomes" id="UP000799538">
    <property type="component" value="Unassembled WGS sequence"/>
</dbReference>
<feature type="compositionally biased region" description="Basic and acidic residues" evidence="1">
    <location>
        <begin position="92"/>
        <end position="102"/>
    </location>
</feature>
<keyword evidence="3" id="KW-1185">Reference proteome</keyword>
<evidence type="ECO:0000313" key="3">
    <source>
        <dbReference type="Proteomes" id="UP000799538"/>
    </source>
</evidence>
<name>A0A6A6GID5_9PEZI</name>
<organism evidence="2 3">
    <name type="scientific">Elsinoe ampelina</name>
    <dbReference type="NCBI Taxonomy" id="302913"/>
    <lineage>
        <taxon>Eukaryota</taxon>
        <taxon>Fungi</taxon>
        <taxon>Dikarya</taxon>
        <taxon>Ascomycota</taxon>
        <taxon>Pezizomycotina</taxon>
        <taxon>Dothideomycetes</taxon>
        <taxon>Dothideomycetidae</taxon>
        <taxon>Myriangiales</taxon>
        <taxon>Elsinoaceae</taxon>
        <taxon>Elsinoe</taxon>
    </lineage>
</organism>
<protein>
    <submittedName>
        <fullName evidence="2">Uncharacterized protein</fullName>
    </submittedName>
</protein>
<sequence length="108" mass="11744">MSYNHIFKKIRVGTVVKDGKGIVVSVATSTSHWQRTDEMARQQAAPFLAAVDDFKGGIEQGTSEICARESQHVSPADKRNHFTAVQLAEVAPDDKVPSDGKSTHVPVK</sequence>
<gene>
    <name evidence="2" type="ORF">BDZ85DRAFT_279187</name>
</gene>
<dbReference type="OrthoDB" id="3827601at2759"/>
<accession>A0A6A6GID5</accession>
<proteinExistence type="predicted"/>
<reference evidence="3" key="1">
    <citation type="journal article" date="2020" name="Stud. Mycol.">
        <title>101 Dothideomycetes genomes: A test case for predicting lifestyles and emergence of pathogens.</title>
        <authorList>
            <person name="Haridas S."/>
            <person name="Albert R."/>
            <person name="Binder M."/>
            <person name="Bloem J."/>
            <person name="LaButti K."/>
            <person name="Salamov A."/>
            <person name="Andreopoulos B."/>
            <person name="Baker S."/>
            <person name="Barry K."/>
            <person name="Bills G."/>
            <person name="Bluhm B."/>
            <person name="Cannon C."/>
            <person name="Castanera R."/>
            <person name="Culley D."/>
            <person name="Daum C."/>
            <person name="Ezra D."/>
            <person name="Gonzalez J."/>
            <person name="Henrissat B."/>
            <person name="Kuo A."/>
            <person name="Liang C."/>
            <person name="Lipzen A."/>
            <person name="Lutzoni F."/>
            <person name="Magnuson J."/>
            <person name="Mondo S."/>
            <person name="Nolan M."/>
            <person name="Ohm R."/>
            <person name="Pangilinan J."/>
            <person name="Park H.-J."/>
            <person name="Ramirez L."/>
            <person name="Alfaro M."/>
            <person name="Sun H."/>
            <person name="Tritt A."/>
            <person name="Yoshinaga Y."/>
            <person name="Zwiers L.-H."/>
            <person name="Turgeon B."/>
            <person name="Goodwin S."/>
            <person name="Spatafora J."/>
            <person name="Crous P."/>
            <person name="Grigoriev I."/>
        </authorList>
    </citation>
    <scope>NUCLEOTIDE SEQUENCE [LARGE SCALE GENOMIC DNA]</scope>
    <source>
        <strain evidence="3">CECT 20119</strain>
    </source>
</reference>
<evidence type="ECO:0000256" key="1">
    <source>
        <dbReference type="SAM" id="MobiDB-lite"/>
    </source>
</evidence>
<evidence type="ECO:0000313" key="2">
    <source>
        <dbReference type="EMBL" id="KAF2225502.1"/>
    </source>
</evidence>
<feature type="region of interest" description="Disordered" evidence="1">
    <location>
        <begin position="89"/>
        <end position="108"/>
    </location>
</feature>
<dbReference type="AlphaFoldDB" id="A0A6A6GID5"/>